<evidence type="ECO:0000256" key="3">
    <source>
        <dbReference type="ARBA" id="ARBA00022723"/>
    </source>
</evidence>
<evidence type="ECO:0000313" key="9">
    <source>
        <dbReference type="EMBL" id="HIS98394.1"/>
    </source>
</evidence>
<evidence type="ECO:0000259" key="8">
    <source>
        <dbReference type="Pfam" id="PF02777"/>
    </source>
</evidence>
<dbReference type="Gene3D" id="1.10.287.990">
    <property type="entry name" value="Fe,Mn superoxide dismutase (SOD) domain"/>
    <property type="match status" value="1"/>
</dbReference>
<dbReference type="Pfam" id="PF00081">
    <property type="entry name" value="Sod_Fe_N"/>
    <property type="match status" value="1"/>
</dbReference>
<proteinExistence type="inferred from homology"/>
<dbReference type="Proteomes" id="UP000886876">
    <property type="component" value="Unassembled WGS sequence"/>
</dbReference>
<sequence length="210" mass="23943">MNKHYPFENTPLPYAYDALEPYIDEKTMQLHHDRHLKTYTDNLNSILKKYPQLQTLTLEQLICTAGQMSGTDCVAIARNAGGVYNHRLFFNGMCSGGKKAPEGALAVAIGRRFGSPDAFREKFTETALSVFGSGYVWLVNGKRGLCLVTTANQETPLRAVKPLLNLDVWEHAYYLKHYNKRADYINDWWNVVNWDLAEQEYGCNNTLRAE</sequence>
<gene>
    <name evidence="9" type="ORF">IAD42_10500</name>
</gene>
<dbReference type="PIRSF" id="PIRSF000349">
    <property type="entry name" value="SODismutase"/>
    <property type="match status" value="1"/>
</dbReference>
<comment type="function">
    <text evidence="6">Destroys radicals which are normally produced within the cells and which are toxic to biological systems.</text>
</comment>
<evidence type="ECO:0000256" key="6">
    <source>
        <dbReference type="RuleBase" id="RU000414"/>
    </source>
</evidence>
<keyword evidence="3 5" id="KW-0479">Metal-binding</keyword>
<dbReference type="PROSITE" id="PS00088">
    <property type="entry name" value="SOD_MN"/>
    <property type="match status" value="1"/>
</dbReference>
<evidence type="ECO:0000256" key="2">
    <source>
        <dbReference type="ARBA" id="ARBA00012682"/>
    </source>
</evidence>
<dbReference type="SUPFAM" id="SSF46609">
    <property type="entry name" value="Fe,Mn superoxide dismutase (SOD), N-terminal domain"/>
    <property type="match status" value="1"/>
</dbReference>
<name>A0A9D1K9G9_9FIRM</name>
<feature type="binding site" evidence="5">
    <location>
        <position position="171"/>
    </location>
    <ligand>
        <name>Mn(2+)</name>
        <dbReference type="ChEBI" id="CHEBI:29035"/>
    </ligand>
</feature>
<dbReference type="InterPro" id="IPR019833">
    <property type="entry name" value="Mn/Fe_SOD_BS"/>
</dbReference>
<dbReference type="InterPro" id="IPR019832">
    <property type="entry name" value="Mn/Fe_SOD_C"/>
</dbReference>
<keyword evidence="4 6" id="KW-0560">Oxidoreductase</keyword>
<evidence type="ECO:0000256" key="4">
    <source>
        <dbReference type="ARBA" id="ARBA00023002"/>
    </source>
</evidence>
<feature type="domain" description="Manganese/iron superoxide dismutase C-terminal" evidence="8">
    <location>
        <begin position="101"/>
        <end position="199"/>
    </location>
</feature>
<evidence type="ECO:0000256" key="1">
    <source>
        <dbReference type="ARBA" id="ARBA00008714"/>
    </source>
</evidence>
<dbReference type="PANTHER" id="PTHR43595:SF2">
    <property type="entry name" value="SMALL RIBOSOMAL SUBUNIT PROTEIN MS42"/>
    <property type="match status" value="1"/>
</dbReference>
<dbReference type="SUPFAM" id="SSF54719">
    <property type="entry name" value="Fe,Mn superoxide dismutase (SOD), C-terminal domain"/>
    <property type="match status" value="1"/>
</dbReference>
<dbReference type="InterPro" id="IPR036314">
    <property type="entry name" value="SOD_C_sf"/>
</dbReference>
<evidence type="ECO:0000259" key="7">
    <source>
        <dbReference type="Pfam" id="PF00081"/>
    </source>
</evidence>
<comment type="catalytic activity">
    <reaction evidence="6">
        <text>2 superoxide + 2 H(+) = H2O2 + O2</text>
        <dbReference type="Rhea" id="RHEA:20696"/>
        <dbReference type="ChEBI" id="CHEBI:15378"/>
        <dbReference type="ChEBI" id="CHEBI:15379"/>
        <dbReference type="ChEBI" id="CHEBI:16240"/>
        <dbReference type="ChEBI" id="CHEBI:18421"/>
        <dbReference type="EC" id="1.15.1.1"/>
    </reaction>
</comment>
<reference evidence="9" key="1">
    <citation type="submission" date="2020-10" db="EMBL/GenBank/DDBJ databases">
        <authorList>
            <person name="Gilroy R."/>
        </authorList>
    </citation>
    <scope>NUCLEOTIDE SEQUENCE</scope>
    <source>
        <strain evidence="9">ChiHecec3B27-6122</strain>
    </source>
</reference>
<feature type="binding site" evidence="5">
    <location>
        <position position="167"/>
    </location>
    <ligand>
        <name>Mn(2+)</name>
        <dbReference type="ChEBI" id="CHEBI:29035"/>
    </ligand>
</feature>
<dbReference type="AlphaFoldDB" id="A0A9D1K9G9"/>
<dbReference type="EC" id="1.15.1.1" evidence="2 6"/>
<dbReference type="GO" id="GO:0005737">
    <property type="term" value="C:cytoplasm"/>
    <property type="evidence" value="ECO:0007669"/>
    <property type="project" value="TreeGrafter"/>
</dbReference>
<dbReference type="InterPro" id="IPR019831">
    <property type="entry name" value="Mn/Fe_SOD_N"/>
</dbReference>
<evidence type="ECO:0000256" key="5">
    <source>
        <dbReference type="PIRSR" id="PIRSR000349-1"/>
    </source>
</evidence>
<evidence type="ECO:0000313" key="10">
    <source>
        <dbReference type="Proteomes" id="UP000886876"/>
    </source>
</evidence>
<organism evidence="9 10">
    <name type="scientific">Candidatus Scatomorpha pullistercoris</name>
    <dbReference type="NCBI Taxonomy" id="2840929"/>
    <lineage>
        <taxon>Bacteria</taxon>
        <taxon>Bacillati</taxon>
        <taxon>Bacillota</taxon>
        <taxon>Clostridia</taxon>
        <taxon>Eubacteriales</taxon>
        <taxon>Candidatus Scatomorpha</taxon>
    </lineage>
</organism>
<feature type="binding site" evidence="5">
    <location>
        <position position="31"/>
    </location>
    <ligand>
        <name>Mn(2+)</name>
        <dbReference type="ChEBI" id="CHEBI:29035"/>
    </ligand>
</feature>
<dbReference type="PANTHER" id="PTHR43595">
    <property type="entry name" value="37S RIBOSOMAL PROTEIN S26, MITOCHONDRIAL"/>
    <property type="match status" value="1"/>
</dbReference>
<dbReference type="InterPro" id="IPR001189">
    <property type="entry name" value="Mn/Fe_SOD"/>
</dbReference>
<dbReference type="Pfam" id="PF02777">
    <property type="entry name" value="Sod_Fe_C"/>
    <property type="match status" value="1"/>
</dbReference>
<dbReference type="Gene3D" id="3.55.40.20">
    <property type="entry name" value="Iron/manganese superoxide dismutase, C-terminal domain"/>
    <property type="match status" value="1"/>
</dbReference>
<accession>A0A9D1K9G9</accession>
<dbReference type="GO" id="GO:0046872">
    <property type="term" value="F:metal ion binding"/>
    <property type="evidence" value="ECO:0007669"/>
    <property type="project" value="UniProtKB-KW"/>
</dbReference>
<dbReference type="EMBL" id="DVJS01000261">
    <property type="protein sequence ID" value="HIS98394.1"/>
    <property type="molecule type" value="Genomic_DNA"/>
</dbReference>
<dbReference type="InterPro" id="IPR036324">
    <property type="entry name" value="Mn/Fe_SOD_N_sf"/>
</dbReference>
<comment type="caution">
    <text evidence="9">The sequence shown here is derived from an EMBL/GenBank/DDBJ whole genome shotgun (WGS) entry which is preliminary data.</text>
</comment>
<dbReference type="GO" id="GO:0004784">
    <property type="term" value="F:superoxide dismutase activity"/>
    <property type="evidence" value="ECO:0007669"/>
    <property type="project" value="UniProtKB-EC"/>
</dbReference>
<dbReference type="PRINTS" id="PR01703">
    <property type="entry name" value="MNSODISMTASE"/>
</dbReference>
<reference evidence="9" key="2">
    <citation type="journal article" date="2021" name="PeerJ">
        <title>Extensive microbial diversity within the chicken gut microbiome revealed by metagenomics and culture.</title>
        <authorList>
            <person name="Gilroy R."/>
            <person name="Ravi A."/>
            <person name="Getino M."/>
            <person name="Pursley I."/>
            <person name="Horton D.L."/>
            <person name="Alikhan N.F."/>
            <person name="Baker D."/>
            <person name="Gharbi K."/>
            <person name="Hall N."/>
            <person name="Watson M."/>
            <person name="Adriaenssens E.M."/>
            <person name="Foster-Nyarko E."/>
            <person name="Jarju S."/>
            <person name="Secka A."/>
            <person name="Antonio M."/>
            <person name="Oren A."/>
            <person name="Chaudhuri R.R."/>
            <person name="La Ragione R."/>
            <person name="Hildebrand F."/>
            <person name="Pallen M.J."/>
        </authorList>
    </citation>
    <scope>NUCLEOTIDE SEQUENCE</scope>
    <source>
        <strain evidence="9">ChiHecec3B27-6122</strain>
    </source>
</reference>
<feature type="domain" description="Manganese/iron superoxide dismutase N-terminal" evidence="7">
    <location>
        <begin position="7"/>
        <end position="93"/>
    </location>
</feature>
<comment type="similarity">
    <text evidence="1 6">Belongs to the iron/manganese superoxide dismutase family.</text>
</comment>
<feature type="binding site" evidence="5">
    <location>
        <position position="86"/>
    </location>
    <ligand>
        <name>Mn(2+)</name>
        <dbReference type="ChEBI" id="CHEBI:29035"/>
    </ligand>
</feature>
<protein>
    <recommendedName>
        <fullName evidence="2 6">Superoxide dismutase</fullName>
        <ecNumber evidence="2 6">1.15.1.1</ecNumber>
    </recommendedName>
</protein>